<organism evidence="1 2">
    <name type="scientific">Anaerostipes hominis</name>
    <name type="common">ex Liu et al. 2021</name>
    <dbReference type="NCBI Taxonomy" id="2763018"/>
    <lineage>
        <taxon>Bacteria</taxon>
        <taxon>Bacillati</taxon>
        <taxon>Bacillota</taxon>
        <taxon>Clostridia</taxon>
        <taxon>Lachnospirales</taxon>
        <taxon>Lachnospiraceae</taxon>
        <taxon>Anaerostipes</taxon>
    </lineage>
</organism>
<keyword evidence="2" id="KW-1185">Reference proteome</keyword>
<dbReference type="EMBL" id="JACOOS010000014">
    <property type="protein sequence ID" value="MBC5678270.1"/>
    <property type="molecule type" value="Genomic_DNA"/>
</dbReference>
<protein>
    <submittedName>
        <fullName evidence="1">Uncharacterized protein</fullName>
    </submittedName>
</protein>
<name>A0ABR7FST7_9FIRM</name>
<dbReference type="Proteomes" id="UP000635828">
    <property type="component" value="Unassembled WGS sequence"/>
</dbReference>
<evidence type="ECO:0000313" key="2">
    <source>
        <dbReference type="Proteomes" id="UP000635828"/>
    </source>
</evidence>
<dbReference type="RefSeq" id="WP_024729201.1">
    <property type="nucleotide sequence ID" value="NZ_JACOOS010000014.1"/>
</dbReference>
<evidence type="ECO:0000313" key="1">
    <source>
        <dbReference type="EMBL" id="MBC5678270.1"/>
    </source>
</evidence>
<accession>A0ABR7FST7</accession>
<gene>
    <name evidence="1" type="ORF">H8S22_11860</name>
</gene>
<comment type="caution">
    <text evidence="1">The sequence shown here is derived from an EMBL/GenBank/DDBJ whole genome shotgun (WGS) entry which is preliminary data.</text>
</comment>
<reference evidence="1 2" key="1">
    <citation type="submission" date="2020-08" db="EMBL/GenBank/DDBJ databases">
        <title>Genome public.</title>
        <authorList>
            <person name="Liu C."/>
            <person name="Sun Q."/>
        </authorList>
    </citation>
    <scope>NUCLEOTIDE SEQUENCE [LARGE SCALE GENOMIC DNA]</scope>
    <source>
        <strain evidence="1 2">NSJ-7</strain>
    </source>
</reference>
<proteinExistence type="predicted"/>
<sequence length="81" mass="9239">MGILDVLLSSAVIVALIEYISKNKSNNIQYITSARSEWRKDMKQTACNLYQADREHIGDVFAELKVNLNGYGFLVSESYYK</sequence>